<feature type="transmembrane region" description="Helical" evidence="2">
    <location>
        <begin position="59"/>
        <end position="80"/>
    </location>
</feature>
<accession>A0A423WK45</accession>
<feature type="region of interest" description="Disordered" evidence="1">
    <location>
        <begin position="118"/>
        <end position="166"/>
    </location>
</feature>
<organism evidence="3 4">
    <name type="scientific">Cytospora schulzeri</name>
    <dbReference type="NCBI Taxonomy" id="448051"/>
    <lineage>
        <taxon>Eukaryota</taxon>
        <taxon>Fungi</taxon>
        <taxon>Dikarya</taxon>
        <taxon>Ascomycota</taxon>
        <taxon>Pezizomycotina</taxon>
        <taxon>Sordariomycetes</taxon>
        <taxon>Sordariomycetidae</taxon>
        <taxon>Diaporthales</taxon>
        <taxon>Cytosporaceae</taxon>
        <taxon>Cytospora</taxon>
    </lineage>
</organism>
<keyword evidence="2" id="KW-1133">Transmembrane helix</keyword>
<keyword evidence="2" id="KW-0812">Transmembrane</keyword>
<dbReference type="AlphaFoldDB" id="A0A423WK45"/>
<comment type="caution">
    <text evidence="3">The sequence shown here is derived from an EMBL/GenBank/DDBJ whole genome shotgun (WGS) entry which is preliminary data.</text>
</comment>
<evidence type="ECO:0000256" key="1">
    <source>
        <dbReference type="SAM" id="MobiDB-lite"/>
    </source>
</evidence>
<evidence type="ECO:0008006" key="5">
    <source>
        <dbReference type="Google" id="ProtNLM"/>
    </source>
</evidence>
<sequence>MGLPPHDMSWLIPTCMVWGVGFVLACANLRDHFQGECNGRKVYKWPPRPFRERTCLMPLWPVVFFLPAVLWPIWVVVSIIRQQFPKDADADADADLELQTLRPSRRFPAGPWEGRARKGVEIERRSAGGSGPGPSCVSEPPPAYEAMGRRGEERLWGEGTQSPGFR</sequence>
<keyword evidence="4" id="KW-1185">Reference proteome</keyword>
<evidence type="ECO:0000313" key="3">
    <source>
        <dbReference type="EMBL" id="ROW03769.1"/>
    </source>
</evidence>
<protein>
    <recommendedName>
        <fullName evidence="5">Transmembrane protein</fullName>
    </recommendedName>
</protein>
<evidence type="ECO:0000256" key="2">
    <source>
        <dbReference type="SAM" id="Phobius"/>
    </source>
</evidence>
<reference evidence="3 4" key="1">
    <citation type="submission" date="2015-09" db="EMBL/GenBank/DDBJ databases">
        <title>Host preference determinants of Valsa canker pathogens revealed by comparative genomics.</title>
        <authorList>
            <person name="Yin Z."/>
            <person name="Huang L."/>
        </authorList>
    </citation>
    <scope>NUCLEOTIDE SEQUENCE [LARGE SCALE GENOMIC DNA]</scope>
    <source>
        <strain evidence="3 4">03-1</strain>
    </source>
</reference>
<gene>
    <name evidence="3" type="ORF">VMCG_05449</name>
</gene>
<proteinExistence type="predicted"/>
<keyword evidence="2" id="KW-0472">Membrane</keyword>
<feature type="compositionally biased region" description="Basic and acidic residues" evidence="1">
    <location>
        <begin position="147"/>
        <end position="156"/>
    </location>
</feature>
<name>A0A423WK45_9PEZI</name>
<evidence type="ECO:0000313" key="4">
    <source>
        <dbReference type="Proteomes" id="UP000283895"/>
    </source>
</evidence>
<dbReference type="Proteomes" id="UP000283895">
    <property type="component" value="Unassembled WGS sequence"/>
</dbReference>
<dbReference type="EMBL" id="LKEA01000015">
    <property type="protein sequence ID" value="ROW03769.1"/>
    <property type="molecule type" value="Genomic_DNA"/>
</dbReference>